<comment type="caution">
    <text evidence="2">The sequence shown here is derived from an EMBL/GenBank/DDBJ whole genome shotgun (WGS) entry which is preliminary data.</text>
</comment>
<gene>
    <name evidence="2" type="ORF">CQA66_07885</name>
</gene>
<proteinExistence type="predicted"/>
<keyword evidence="1" id="KW-0732">Signal</keyword>
<reference evidence="2 3" key="1">
    <citation type="submission" date="2018-04" db="EMBL/GenBank/DDBJ databases">
        <title>Novel Campyloabacter and Helicobacter Species and Strains.</title>
        <authorList>
            <person name="Mannion A.J."/>
            <person name="Shen Z."/>
            <person name="Fox J.G."/>
        </authorList>
    </citation>
    <scope>NUCLEOTIDE SEQUENCE [LARGE SCALE GENOMIC DNA]</scope>
    <source>
        <strain evidence="2 3">MIT 97-5075</strain>
    </source>
</reference>
<feature type="signal peptide" evidence="1">
    <location>
        <begin position="1"/>
        <end position="18"/>
    </location>
</feature>
<organism evidence="2 3">
    <name type="scientific">Helicobacter aurati</name>
    <dbReference type="NCBI Taxonomy" id="137778"/>
    <lineage>
        <taxon>Bacteria</taxon>
        <taxon>Pseudomonadati</taxon>
        <taxon>Campylobacterota</taxon>
        <taxon>Epsilonproteobacteria</taxon>
        <taxon>Campylobacterales</taxon>
        <taxon>Helicobacteraceae</taxon>
        <taxon>Helicobacter</taxon>
    </lineage>
</organism>
<dbReference type="RefSeq" id="WP_104763399.1">
    <property type="nucleotide sequence ID" value="NZ_FZPM01000021.1"/>
</dbReference>
<dbReference type="Pfam" id="PF01856">
    <property type="entry name" value="HP_OMP"/>
    <property type="match status" value="1"/>
</dbReference>
<name>A0A3D8J0E1_9HELI</name>
<evidence type="ECO:0000256" key="1">
    <source>
        <dbReference type="SAM" id="SignalP"/>
    </source>
</evidence>
<dbReference type="AlphaFoldDB" id="A0A3D8J0E1"/>
<dbReference type="Proteomes" id="UP000256424">
    <property type="component" value="Unassembled WGS sequence"/>
</dbReference>
<dbReference type="EMBL" id="NXLW01000018">
    <property type="protein sequence ID" value="RDU70625.1"/>
    <property type="molecule type" value="Genomic_DNA"/>
</dbReference>
<protein>
    <submittedName>
        <fullName evidence="2">Outer membrane beta-barrel protein</fullName>
    </submittedName>
</protein>
<dbReference type="OrthoDB" id="5324414at2"/>
<evidence type="ECO:0000313" key="3">
    <source>
        <dbReference type="Proteomes" id="UP000256424"/>
    </source>
</evidence>
<evidence type="ECO:0000313" key="2">
    <source>
        <dbReference type="EMBL" id="RDU70625.1"/>
    </source>
</evidence>
<feature type="chain" id="PRO_5017676047" evidence="1">
    <location>
        <begin position="19"/>
        <end position="211"/>
    </location>
</feature>
<accession>A0A3D8J0E1</accession>
<dbReference type="InterPro" id="IPR002718">
    <property type="entry name" value="OMP_Helicobacter"/>
</dbReference>
<sequence length="211" mass="23001">MKKLLMAGLVSFSLSASLAEARFFLGLEASYGLSDIKFDGGESGKIFWGSNVFNNEKFGEVHYWVAGINLGTQHDISDMLGWRWFFGVNYGENINRKNAINLQYLELQLGGDILFNFTQSDSLSFGAFTGIAGNFNSHSTNGKLFTTTSIDENLGGSSAGLIGRVGLALVVGEHNRFELTTNIPIMQASLSKHGGSVLNPITFTLGYKFIF</sequence>
<keyword evidence="3" id="KW-1185">Reference proteome</keyword>